<dbReference type="NCBIfam" id="NF045720">
    <property type="entry name" value="rubredox_RCKP"/>
    <property type="match status" value="1"/>
</dbReference>
<accession>A0A7V4G980</accession>
<evidence type="ECO:0000313" key="1">
    <source>
        <dbReference type="EMBL" id="HGS05631.1"/>
    </source>
</evidence>
<proteinExistence type="predicted"/>
<dbReference type="EMBL" id="DSXI01000464">
    <property type="protein sequence ID" value="HGS05631.1"/>
    <property type="molecule type" value="Genomic_DNA"/>
</dbReference>
<comment type="caution">
    <text evidence="1">The sequence shown here is derived from an EMBL/GenBank/DDBJ whole genome shotgun (WGS) entry which is preliminary data.</text>
</comment>
<dbReference type="AlphaFoldDB" id="A0A7V4G980"/>
<reference evidence="1" key="1">
    <citation type="journal article" date="2020" name="mSystems">
        <title>Genome- and Community-Level Interaction Insights into Carbon Utilization and Element Cycling Functions of Hydrothermarchaeota in Hydrothermal Sediment.</title>
        <authorList>
            <person name="Zhou Z."/>
            <person name="Liu Y."/>
            <person name="Xu W."/>
            <person name="Pan J."/>
            <person name="Luo Z.H."/>
            <person name="Li M."/>
        </authorList>
    </citation>
    <scope>NUCLEOTIDE SEQUENCE [LARGE SCALE GENOMIC DNA]</scope>
    <source>
        <strain evidence="1">SpSt-548</strain>
    </source>
</reference>
<sequence length="45" mass="4951">MAVFTCEKCGYQVDTRCKPKKCPKCSETGVMCKVEAPKPPKSKGK</sequence>
<organism evidence="1">
    <name type="scientific">Desulfobacca acetoxidans</name>
    <dbReference type="NCBI Taxonomy" id="60893"/>
    <lineage>
        <taxon>Bacteria</taxon>
        <taxon>Pseudomonadati</taxon>
        <taxon>Thermodesulfobacteriota</taxon>
        <taxon>Desulfobaccia</taxon>
        <taxon>Desulfobaccales</taxon>
        <taxon>Desulfobaccaceae</taxon>
        <taxon>Desulfobacca</taxon>
    </lineage>
</organism>
<protein>
    <submittedName>
        <fullName evidence="1">Rubredoxin</fullName>
    </submittedName>
</protein>
<gene>
    <name evidence="1" type="ORF">ENT08_07840</name>
</gene>
<dbReference type="InterPro" id="IPR054685">
    <property type="entry name" value="Rubredox_RCKP"/>
</dbReference>
<name>A0A7V4G980_9BACT</name>